<reference evidence="1 2" key="1">
    <citation type="submission" date="2016-10" db="EMBL/GenBank/DDBJ databases">
        <authorList>
            <person name="de Groot N.N."/>
        </authorList>
    </citation>
    <scope>NUCLEOTIDE SEQUENCE [LARGE SCALE GENOMIC DNA]</scope>
    <source>
        <strain evidence="1 2">NLAE-zl-G339</strain>
    </source>
</reference>
<sequence>MESRLLTAAMIEALKQYPLYSQDDKRGDAVCVAVLGIGNIRWYIIEGEQQGDDFTFFGIVTGMYQTEYGYFSLREMENIEVDGSRYGLPVKLHIEAIEDFKPCKLKEIKDKELQDFLANF</sequence>
<gene>
    <name evidence="1" type="ORF">SAMN04487924_12834</name>
</gene>
<dbReference type="AlphaFoldDB" id="A0A1H4GDG0"/>
<dbReference type="Proteomes" id="UP000183040">
    <property type="component" value="Unassembled WGS sequence"/>
</dbReference>
<evidence type="ECO:0008006" key="3">
    <source>
        <dbReference type="Google" id="ProtNLM"/>
    </source>
</evidence>
<dbReference type="RefSeq" id="WP_074707951.1">
    <property type="nucleotide sequence ID" value="NZ_FNRP01000028.1"/>
</dbReference>
<accession>A0A1H4GDG0</accession>
<evidence type="ECO:0000313" key="1">
    <source>
        <dbReference type="EMBL" id="SEB07507.1"/>
    </source>
</evidence>
<evidence type="ECO:0000313" key="2">
    <source>
        <dbReference type="Proteomes" id="UP000183040"/>
    </source>
</evidence>
<dbReference type="EMBL" id="FNRP01000028">
    <property type="protein sequence ID" value="SEB07507.1"/>
    <property type="molecule type" value="Genomic_DNA"/>
</dbReference>
<organism evidence="1 2">
    <name type="scientific">Bacteroides xylanisolvens</name>
    <dbReference type="NCBI Taxonomy" id="371601"/>
    <lineage>
        <taxon>Bacteria</taxon>
        <taxon>Pseudomonadati</taxon>
        <taxon>Bacteroidota</taxon>
        <taxon>Bacteroidia</taxon>
        <taxon>Bacteroidales</taxon>
        <taxon>Bacteroidaceae</taxon>
        <taxon>Bacteroides</taxon>
    </lineage>
</organism>
<name>A0A1H4GDG0_9BACE</name>
<protein>
    <recommendedName>
        <fullName evidence="3">DUF2958 domain-containing protein</fullName>
    </recommendedName>
</protein>
<proteinExistence type="predicted"/>